<dbReference type="InterPro" id="IPR047057">
    <property type="entry name" value="MerR_fam"/>
</dbReference>
<comment type="caution">
    <text evidence="3">The sequence shown here is derived from an EMBL/GenBank/DDBJ whole genome shotgun (WGS) entry which is preliminary data.</text>
</comment>
<protein>
    <submittedName>
        <fullName evidence="3">MerR family transcriptional regulator</fullName>
    </submittedName>
</protein>
<sequence>MLKTYSIKEVAQKFDLSISTIRYYDKRGLLPFVAKNKSGYRVFTETDLNLIKTVVCLKNTGMAIKNIQKYIQLVMQGPDSIEQRKQLLELHKQQVIQKQKLLSENLQEINFKINKYNSKNAKEVIKTELAYVLAEKKELKL</sequence>
<keyword evidence="4" id="KW-1185">Reference proteome</keyword>
<dbReference type="CDD" id="cd01109">
    <property type="entry name" value="HTH_YyaN"/>
    <property type="match status" value="1"/>
</dbReference>
<dbReference type="InterPro" id="IPR009061">
    <property type="entry name" value="DNA-bd_dom_put_sf"/>
</dbReference>
<proteinExistence type="predicted"/>
<dbReference type="RefSeq" id="WP_125677550.1">
    <property type="nucleotide sequence ID" value="NZ_JBHTOI010000038.1"/>
</dbReference>
<reference evidence="4" key="1">
    <citation type="journal article" date="2019" name="Int. J. Syst. Evol. Microbiol.">
        <title>The Global Catalogue of Microorganisms (GCM) 10K type strain sequencing project: providing services to taxonomists for standard genome sequencing and annotation.</title>
        <authorList>
            <consortium name="The Broad Institute Genomics Platform"/>
            <consortium name="The Broad Institute Genome Sequencing Center for Infectious Disease"/>
            <person name="Wu L."/>
            <person name="Ma J."/>
        </authorList>
    </citation>
    <scope>NUCLEOTIDE SEQUENCE [LARGE SCALE GENOMIC DNA]</scope>
    <source>
        <strain evidence="4">CCM 8936</strain>
    </source>
</reference>
<dbReference type="SUPFAM" id="SSF46955">
    <property type="entry name" value="Putative DNA-binding domain"/>
    <property type="match status" value="1"/>
</dbReference>
<dbReference type="PANTHER" id="PTHR30204:SF82">
    <property type="entry name" value="TRANSCRIPTIONAL REGULATOR, MERR FAMILY"/>
    <property type="match status" value="1"/>
</dbReference>
<feature type="domain" description="HTH merR-type" evidence="2">
    <location>
        <begin position="4"/>
        <end position="73"/>
    </location>
</feature>
<keyword evidence="1" id="KW-0238">DNA-binding</keyword>
<dbReference type="PANTHER" id="PTHR30204">
    <property type="entry name" value="REDOX-CYCLING DRUG-SENSING TRANSCRIPTIONAL ACTIVATOR SOXR"/>
    <property type="match status" value="1"/>
</dbReference>
<evidence type="ECO:0000313" key="4">
    <source>
        <dbReference type="Proteomes" id="UP001597251"/>
    </source>
</evidence>
<gene>
    <name evidence="3" type="ORF">ACFQ42_05940</name>
</gene>
<dbReference type="PROSITE" id="PS50937">
    <property type="entry name" value="HTH_MERR_2"/>
    <property type="match status" value="1"/>
</dbReference>
<evidence type="ECO:0000313" key="3">
    <source>
        <dbReference type="EMBL" id="MFD1418273.1"/>
    </source>
</evidence>
<dbReference type="EMBL" id="JBHTOI010000038">
    <property type="protein sequence ID" value="MFD1418273.1"/>
    <property type="molecule type" value="Genomic_DNA"/>
</dbReference>
<accession>A0ABW4BSS6</accession>
<evidence type="ECO:0000256" key="1">
    <source>
        <dbReference type="ARBA" id="ARBA00023125"/>
    </source>
</evidence>
<dbReference type="Proteomes" id="UP001597251">
    <property type="component" value="Unassembled WGS sequence"/>
</dbReference>
<dbReference type="Gene3D" id="1.10.1660.10">
    <property type="match status" value="1"/>
</dbReference>
<name>A0ABW4BSS6_9LACO</name>
<organism evidence="3 4">
    <name type="scientific">Companilactobacillus keshanensis</name>
    <dbReference type="NCBI Taxonomy" id="2486003"/>
    <lineage>
        <taxon>Bacteria</taxon>
        <taxon>Bacillati</taxon>
        <taxon>Bacillota</taxon>
        <taxon>Bacilli</taxon>
        <taxon>Lactobacillales</taxon>
        <taxon>Lactobacillaceae</taxon>
        <taxon>Companilactobacillus</taxon>
    </lineage>
</organism>
<dbReference type="InterPro" id="IPR000551">
    <property type="entry name" value="MerR-type_HTH_dom"/>
</dbReference>
<dbReference type="SMART" id="SM00422">
    <property type="entry name" value="HTH_MERR"/>
    <property type="match status" value="1"/>
</dbReference>
<dbReference type="Pfam" id="PF13411">
    <property type="entry name" value="MerR_1"/>
    <property type="match status" value="1"/>
</dbReference>
<evidence type="ECO:0000259" key="2">
    <source>
        <dbReference type="PROSITE" id="PS50937"/>
    </source>
</evidence>